<dbReference type="RefSeq" id="XP_043169445.1">
    <property type="nucleotide sequence ID" value="XM_043313510.1"/>
</dbReference>
<dbReference type="EMBL" id="CAJRGZ010000019">
    <property type="protein sequence ID" value="CAG5160714.1"/>
    <property type="molecule type" value="Genomic_DNA"/>
</dbReference>
<evidence type="ECO:0000256" key="1">
    <source>
        <dbReference type="ARBA" id="ARBA00012920"/>
    </source>
</evidence>
<dbReference type="EC" id="3.5.1.1" evidence="1"/>
<dbReference type="SUPFAM" id="SSF53774">
    <property type="entry name" value="Glutaminase/Asparaginase"/>
    <property type="match status" value="1"/>
</dbReference>
<dbReference type="SUPFAM" id="SSF51735">
    <property type="entry name" value="NAD(P)-binding Rossmann-fold domains"/>
    <property type="match status" value="1"/>
</dbReference>
<dbReference type="CDD" id="cd08963">
    <property type="entry name" value="L-asparaginase_I"/>
    <property type="match status" value="1"/>
</dbReference>
<evidence type="ECO:0000259" key="6">
    <source>
        <dbReference type="Pfam" id="PF00710"/>
    </source>
</evidence>
<dbReference type="InterPro" id="IPR006034">
    <property type="entry name" value="Asparaginase/glutaminase-like"/>
</dbReference>
<dbReference type="PRINTS" id="PR00139">
    <property type="entry name" value="ASNGLNASE"/>
</dbReference>
<dbReference type="GO" id="GO:0009066">
    <property type="term" value="P:aspartate family amino acid metabolic process"/>
    <property type="evidence" value="ECO:0007669"/>
    <property type="project" value="UniProtKB-ARBA"/>
</dbReference>
<dbReference type="PANTHER" id="PTHR11707">
    <property type="entry name" value="L-ASPARAGINASE"/>
    <property type="match status" value="1"/>
</dbReference>
<dbReference type="OrthoDB" id="542841at2759"/>
<evidence type="ECO:0000256" key="2">
    <source>
        <dbReference type="ARBA" id="ARBA00022737"/>
    </source>
</evidence>
<evidence type="ECO:0000313" key="9">
    <source>
        <dbReference type="EMBL" id="CAG5160714.1"/>
    </source>
</evidence>
<evidence type="ECO:0000256" key="5">
    <source>
        <dbReference type="ARBA" id="ARBA00061199"/>
    </source>
</evidence>
<feature type="domain" description="Asparaginase/glutaminase C-terminal" evidence="8">
    <location>
        <begin position="253"/>
        <end position="369"/>
    </location>
</feature>
<sequence>MDDQYPELQLPESRVLIVITGGTICMRKSPDGLVPARGFLKAGLAPRPVFNDGSYPEPLEIVTDDKGTRKAVQSLRTPVSTYERRVRYCVLEFEKLLDSSSIDSNGWDQIARTVQRNYQLFDGFVILHGTDSLAYTSSALSFMFHNLGKPVILTGSQAPMMNLQTDAQDNLLNSLIIAGHFMIPEVCLFFNFKLFRGNRATKVSAEDFDAFGSPNLPPLATVSSTKTNVLWHRVHRSVDLRPFTIQTSLDTAHVACLRVFPGITPAMVDAVLRLEGLKGLVLETFGAGNTPGGPDSAMTRCLADAVKRGIVIVNVTQCLSGSVSALYAPGAFLGRAGVVFGQDLTSEAALTKLAYLLALPDATPEEVAKRMSVSLRGELTETTRTHFEHPSRSGVLTPELSSLTALGYAVQKGDLQATKDIIRGEPRWLLNDADYQMNSPVDTRMQRTVVTINSNGRQSASFIRVAAALGWQVRAQMRDLNGIVARELCELDNVTVYIGALEDKKFLDDLFKSAQCAFINTTHWGDEVAIGRSLADAAKKAGIQHYIYSSMPDHSVFGNNWRALPLWAPKFTVEQYIRQIGLPATFVYCGIYHNNFTGLDFPLFRMEHQYDGSFVWQAPFHPDQPLPWLDSEHDIGPAIYQLFKEGPRKWNGKRIPLAFASMTPREVCKAFSTGLRRSVRYKRGPIVINVPTPTGYREHLSALEYTLGEKGAPYFGPDLEPDVPKVSLELWEGNRSMEEYAQEVFPVEEAANGLTWMEEVETPRREIEIDFEQINC</sequence>
<comment type="similarity">
    <text evidence="5">In the N-terminal section; belongs to the asparaginase 1 family.</text>
</comment>
<comment type="caution">
    <text evidence="9">The sequence shown here is derived from an EMBL/GenBank/DDBJ whole genome shotgun (WGS) entry which is preliminary data.</text>
</comment>
<evidence type="ECO:0000259" key="7">
    <source>
        <dbReference type="Pfam" id="PF05368"/>
    </source>
</evidence>
<dbReference type="FunFam" id="3.40.50.40:FF:000001">
    <property type="entry name" value="L-asparaginase 1"/>
    <property type="match status" value="1"/>
</dbReference>
<dbReference type="GO" id="GO:0004067">
    <property type="term" value="F:asparaginase activity"/>
    <property type="evidence" value="ECO:0007669"/>
    <property type="project" value="UniProtKB-UniRule"/>
</dbReference>
<dbReference type="AlphaFoldDB" id="A0A8J2I5R7"/>
<feature type="domain" description="L-asparaginase N-terminal" evidence="6">
    <location>
        <begin position="14"/>
        <end position="233"/>
    </location>
</feature>
<evidence type="ECO:0000256" key="3">
    <source>
        <dbReference type="ARBA" id="ARBA00022801"/>
    </source>
</evidence>
<keyword evidence="3" id="KW-0378">Hydrolase</keyword>
<proteinExistence type="inferred from homology"/>
<dbReference type="GeneID" id="67017718"/>
<dbReference type="InterPro" id="IPR027474">
    <property type="entry name" value="L-asparaginase_N"/>
</dbReference>
<dbReference type="Gene3D" id="3.40.50.720">
    <property type="entry name" value="NAD(P)-binding Rossmann-like Domain"/>
    <property type="match status" value="1"/>
</dbReference>
<keyword evidence="4" id="KW-0040">ANK repeat</keyword>
<dbReference type="InterPro" id="IPR037152">
    <property type="entry name" value="L-asparaginase_N_sf"/>
</dbReference>
<keyword evidence="10" id="KW-1185">Reference proteome</keyword>
<accession>A0A8J2I5R7</accession>
<dbReference type="Pfam" id="PF05368">
    <property type="entry name" value="NmrA"/>
    <property type="match status" value="1"/>
</dbReference>
<dbReference type="InterPro" id="IPR008030">
    <property type="entry name" value="NmrA-like"/>
</dbReference>
<dbReference type="SFLD" id="SFLDS00057">
    <property type="entry name" value="Glutaminase/Asparaginase"/>
    <property type="match status" value="1"/>
</dbReference>
<evidence type="ECO:0000256" key="4">
    <source>
        <dbReference type="ARBA" id="ARBA00023043"/>
    </source>
</evidence>
<dbReference type="InterPro" id="IPR040919">
    <property type="entry name" value="Asparaginase_C"/>
</dbReference>
<dbReference type="PIRSF" id="PIRSF001220">
    <property type="entry name" value="L-ASNase_gatD"/>
    <property type="match status" value="1"/>
</dbReference>
<name>A0A8J2I5R7_9PLEO</name>
<keyword evidence="2" id="KW-0677">Repeat</keyword>
<dbReference type="Gene3D" id="3.40.50.40">
    <property type="match status" value="1"/>
</dbReference>
<dbReference type="Pfam" id="PF00710">
    <property type="entry name" value="Asparaginase"/>
    <property type="match status" value="1"/>
</dbReference>
<dbReference type="Proteomes" id="UP000676310">
    <property type="component" value="Unassembled WGS sequence"/>
</dbReference>
<dbReference type="InterPro" id="IPR041725">
    <property type="entry name" value="L-asparaginase_I"/>
</dbReference>
<dbReference type="PANTHER" id="PTHR11707:SF28">
    <property type="entry name" value="60 KDA LYSOPHOSPHOLIPASE"/>
    <property type="match status" value="1"/>
</dbReference>
<dbReference type="InterPro" id="IPR036152">
    <property type="entry name" value="Asp/glu_Ase-like_sf"/>
</dbReference>
<dbReference type="Gene3D" id="3.40.50.1170">
    <property type="entry name" value="L-asparaginase, N-terminal domain"/>
    <property type="match status" value="1"/>
</dbReference>
<protein>
    <recommendedName>
        <fullName evidence="1">asparaginase</fullName>
        <ecNumber evidence="1">3.5.1.1</ecNumber>
    </recommendedName>
</protein>
<evidence type="ECO:0000259" key="8">
    <source>
        <dbReference type="Pfam" id="PF17763"/>
    </source>
</evidence>
<evidence type="ECO:0000313" key="10">
    <source>
        <dbReference type="Proteomes" id="UP000676310"/>
    </source>
</evidence>
<dbReference type="PIRSF" id="PIRSF500176">
    <property type="entry name" value="L_ASNase"/>
    <property type="match status" value="1"/>
</dbReference>
<dbReference type="FunFam" id="3.40.50.1170:FF:000003">
    <property type="entry name" value="60 kDa lysophospholipase"/>
    <property type="match status" value="1"/>
</dbReference>
<dbReference type="SMART" id="SM00870">
    <property type="entry name" value="Asparaginase"/>
    <property type="match status" value="1"/>
</dbReference>
<organism evidence="9 10">
    <name type="scientific">Alternaria atra</name>
    <dbReference type="NCBI Taxonomy" id="119953"/>
    <lineage>
        <taxon>Eukaryota</taxon>
        <taxon>Fungi</taxon>
        <taxon>Dikarya</taxon>
        <taxon>Ascomycota</taxon>
        <taxon>Pezizomycotina</taxon>
        <taxon>Dothideomycetes</taxon>
        <taxon>Pleosporomycetidae</taxon>
        <taxon>Pleosporales</taxon>
        <taxon>Pleosporineae</taxon>
        <taxon>Pleosporaceae</taxon>
        <taxon>Alternaria</taxon>
        <taxon>Alternaria sect. Ulocladioides</taxon>
    </lineage>
</organism>
<dbReference type="Gene3D" id="3.90.25.10">
    <property type="entry name" value="UDP-galactose 4-epimerase, domain 1"/>
    <property type="match status" value="1"/>
</dbReference>
<dbReference type="PROSITE" id="PS51732">
    <property type="entry name" value="ASN_GLN_ASE_3"/>
    <property type="match status" value="1"/>
</dbReference>
<dbReference type="Pfam" id="PF17763">
    <property type="entry name" value="Asparaginase_C"/>
    <property type="match status" value="1"/>
</dbReference>
<reference evidence="9" key="1">
    <citation type="submission" date="2021-05" db="EMBL/GenBank/DDBJ databases">
        <authorList>
            <person name="Stam R."/>
        </authorList>
    </citation>
    <scope>NUCLEOTIDE SEQUENCE</scope>
    <source>
        <strain evidence="9">CS162</strain>
    </source>
</reference>
<dbReference type="InterPro" id="IPR027473">
    <property type="entry name" value="L-asparaginase_C"/>
</dbReference>
<dbReference type="InterPro" id="IPR036291">
    <property type="entry name" value="NAD(P)-bd_dom_sf"/>
</dbReference>
<feature type="domain" description="NmrA-like" evidence="7">
    <location>
        <begin position="446"/>
        <end position="741"/>
    </location>
</feature>
<gene>
    <name evidence="9" type="ORF">ALTATR162_LOCUS5890</name>
</gene>